<reference evidence="2" key="1">
    <citation type="journal article" date="2019" name="Environ. Microbiol.">
        <title>Fungal ecological strategies reflected in gene transcription - a case study of two litter decomposers.</title>
        <authorList>
            <person name="Barbi F."/>
            <person name="Kohler A."/>
            <person name="Barry K."/>
            <person name="Baskaran P."/>
            <person name="Daum C."/>
            <person name="Fauchery L."/>
            <person name="Ihrmark K."/>
            <person name="Kuo A."/>
            <person name="LaButti K."/>
            <person name="Lipzen A."/>
            <person name="Morin E."/>
            <person name="Grigoriev I.V."/>
            <person name="Henrissat B."/>
            <person name="Lindahl B."/>
            <person name="Martin F."/>
        </authorList>
    </citation>
    <scope>NUCLEOTIDE SEQUENCE</scope>
    <source>
        <strain evidence="2">JB14</strain>
    </source>
</reference>
<name>A0A6A4I858_9AGAR</name>
<organism evidence="2 3">
    <name type="scientific">Gymnopus androsaceus JB14</name>
    <dbReference type="NCBI Taxonomy" id="1447944"/>
    <lineage>
        <taxon>Eukaryota</taxon>
        <taxon>Fungi</taxon>
        <taxon>Dikarya</taxon>
        <taxon>Basidiomycota</taxon>
        <taxon>Agaricomycotina</taxon>
        <taxon>Agaricomycetes</taxon>
        <taxon>Agaricomycetidae</taxon>
        <taxon>Agaricales</taxon>
        <taxon>Marasmiineae</taxon>
        <taxon>Omphalotaceae</taxon>
        <taxon>Gymnopus</taxon>
    </lineage>
</organism>
<sequence length="174" mass="18177">MAHPAHQPLLMVALGWYYGNDPGSADGVAWLKDEALAQNPQALQCPDTTPTTTSVTHAKRSGIPTSTQSPSPSSTPTYSTVFSGLKGAIEASDYLTYGLVDTVADCETMCNTVVGCTFVNTYHDVNGKNGSPLLTCSLYSKSHTAAEAINTGGQTQPDGSTDFVTDSAGYTKST</sequence>
<dbReference type="Proteomes" id="UP000799118">
    <property type="component" value="Unassembled WGS sequence"/>
</dbReference>
<feature type="compositionally biased region" description="Low complexity" evidence="1">
    <location>
        <begin position="64"/>
        <end position="77"/>
    </location>
</feature>
<evidence type="ECO:0000256" key="1">
    <source>
        <dbReference type="SAM" id="MobiDB-lite"/>
    </source>
</evidence>
<dbReference type="OrthoDB" id="271448at2759"/>
<dbReference type="AlphaFoldDB" id="A0A6A4I858"/>
<feature type="region of interest" description="Disordered" evidence="1">
    <location>
        <begin position="150"/>
        <end position="174"/>
    </location>
</feature>
<dbReference type="EMBL" id="ML769410">
    <property type="protein sequence ID" value="KAE9405247.1"/>
    <property type="molecule type" value="Genomic_DNA"/>
</dbReference>
<feature type="compositionally biased region" description="Polar residues" evidence="1">
    <location>
        <begin position="151"/>
        <end position="174"/>
    </location>
</feature>
<feature type="region of interest" description="Disordered" evidence="1">
    <location>
        <begin position="42"/>
        <end position="77"/>
    </location>
</feature>
<evidence type="ECO:0000313" key="3">
    <source>
        <dbReference type="Proteomes" id="UP000799118"/>
    </source>
</evidence>
<gene>
    <name evidence="2" type="ORF">BT96DRAFT_988535</name>
</gene>
<protein>
    <submittedName>
        <fullName evidence="2">Uncharacterized protein</fullName>
    </submittedName>
</protein>
<keyword evidence="3" id="KW-1185">Reference proteome</keyword>
<evidence type="ECO:0000313" key="2">
    <source>
        <dbReference type="EMBL" id="KAE9405247.1"/>
    </source>
</evidence>
<accession>A0A6A4I858</accession>
<proteinExistence type="predicted"/>